<dbReference type="Gene3D" id="3.40.50.300">
    <property type="entry name" value="P-loop containing nucleotide triphosphate hydrolases"/>
    <property type="match status" value="1"/>
</dbReference>
<evidence type="ECO:0000256" key="6">
    <source>
        <dbReference type="ARBA" id="ARBA00023251"/>
    </source>
</evidence>
<reference evidence="8 9" key="1">
    <citation type="journal article" date="2009" name="Stand. Genomic Sci.">
        <title>Complete genome sequence of Kytococcus sedentarius type strain (541).</title>
        <authorList>
            <person name="Sims D."/>
            <person name="Brettin T."/>
            <person name="Detter J.C."/>
            <person name="Han C."/>
            <person name="Lapidus A."/>
            <person name="Copeland A."/>
            <person name="Glavina Del Rio T."/>
            <person name="Nolan M."/>
            <person name="Chen F."/>
            <person name="Lucas S."/>
            <person name="Tice H."/>
            <person name="Cheng J.F."/>
            <person name="Bruce D."/>
            <person name="Goodwin L."/>
            <person name="Pitluck S."/>
            <person name="Ovchinnikova G."/>
            <person name="Pati A."/>
            <person name="Ivanova N."/>
            <person name="Mavrommatis K."/>
            <person name="Chen A."/>
            <person name="Palaniappan K."/>
            <person name="D'haeseleer P."/>
            <person name="Chain P."/>
            <person name="Bristow J."/>
            <person name="Eisen J.A."/>
            <person name="Markowitz V."/>
            <person name="Hugenholtz P."/>
            <person name="Schneider S."/>
            <person name="Goker M."/>
            <person name="Pukall R."/>
            <person name="Kyrpides N.C."/>
            <person name="Klenk H.P."/>
        </authorList>
    </citation>
    <scope>NUCLEOTIDE SEQUENCE [LARGE SCALE GENOMIC DNA]</scope>
    <source>
        <strain evidence="9">ATCC 14392 / DSM 20547 / JCM 11482 / CCUG 33030 / NBRC 15357 / NCTC 11040 / CCM 314 / 541</strain>
    </source>
</reference>
<dbReference type="GO" id="GO:0016887">
    <property type="term" value="F:ATP hydrolysis activity"/>
    <property type="evidence" value="ECO:0007669"/>
    <property type="project" value="InterPro"/>
</dbReference>
<dbReference type="Proteomes" id="UP000006666">
    <property type="component" value="Chromosome"/>
</dbReference>
<dbReference type="GO" id="GO:0005886">
    <property type="term" value="C:plasma membrane"/>
    <property type="evidence" value="ECO:0007669"/>
    <property type="project" value="UniProtKB-SubCell"/>
</dbReference>
<dbReference type="PROSITE" id="PS50893">
    <property type="entry name" value="ABC_TRANSPORTER_2"/>
    <property type="match status" value="1"/>
</dbReference>
<dbReference type="Pfam" id="PF00005">
    <property type="entry name" value="ABC_tran"/>
    <property type="match status" value="1"/>
</dbReference>
<dbReference type="SMART" id="SM00382">
    <property type="entry name" value="AAA"/>
    <property type="match status" value="1"/>
</dbReference>
<sequence>MAAGVAPASTDAVVEATGLVKRFGAARALDGLDLTVARGEVHGFLGPNGAGKSTAIRGLLGQLRLDAGSARVFGLDPWRQAVEIHGLLAYVPGDVALWPSLTGGECIDLLLSLQGSGSRRRRAELLDRFQLDPTKRVRTYSKGNRQKVALIAALATDAELLVLDEPTSGLDPVMEAEFQRSILEARDAGRTVLLSSHILGEVEALCDRVTIIRQGRTVRTGTLDALRGDTLTSIEAVTAQPVVGLGRLEGVSALVERPVPGAVRTTFRAAQDELARAVGLVVAAQPTSLVVAPPSLDELFLGHYQQDLPAGPAVIEG</sequence>
<evidence type="ECO:0000259" key="7">
    <source>
        <dbReference type="PROSITE" id="PS50893"/>
    </source>
</evidence>
<proteinExistence type="inferred from homology"/>
<keyword evidence="9" id="KW-1185">Reference proteome</keyword>
<keyword evidence="4" id="KW-0547">Nucleotide-binding</keyword>
<comment type="similarity">
    <text evidence="2">Belongs to the ABC transporter superfamily.</text>
</comment>
<evidence type="ECO:0000256" key="2">
    <source>
        <dbReference type="ARBA" id="ARBA00005417"/>
    </source>
</evidence>
<name>C7NLR5_KYTSD</name>
<evidence type="ECO:0000313" key="8">
    <source>
        <dbReference type="EMBL" id="ACV05731.1"/>
    </source>
</evidence>
<dbReference type="AlphaFoldDB" id="C7NLR5"/>
<dbReference type="CDD" id="cd03230">
    <property type="entry name" value="ABC_DR_subfamily_A"/>
    <property type="match status" value="1"/>
</dbReference>
<dbReference type="eggNOG" id="COG1131">
    <property type="taxonomic scope" value="Bacteria"/>
</dbReference>
<dbReference type="PANTHER" id="PTHR42711:SF5">
    <property type="entry name" value="ABC TRANSPORTER ATP-BINDING PROTEIN NATA"/>
    <property type="match status" value="1"/>
</dbReference>
<dbReference type="GO" id="GO:0046677">
    <property type="term" value="P:response to antibiotic"/>
    <property type="evidence" value="ECO:0007669"/>
    <property type="project" value="UniProtKB-KW"/>
</dbReference>
<evidence type="ECO:0000256" key="5">
    <source>
        <dbReference type="ARBA" id="ARBA00022840"/>
    </source>
</evidence>
<comment type="subcellular location">
    <subcellularLocation>
        <location evidence="1">Cell membrane</location>
        <topology evidence="1">Peripheral membrane protein</topology>
    </subcellularLocation>
</comment>
<organism evidence="8 9">
    <name type="scientific">Kytococcus sedentarius (strain ATCC 14392 / DSM 20547 / JCM 11482 / CCUG 33030 / NBRC 15357 / NCTC 11040 / CCM 314 / 541)</name>
    <name type="common">Micrococcus sedentarius</name>
    <dbReference type="NCBI Taxonomy" id="478801"/>
    <lineage>
        <taxon>Bacteria</taxon>
        <taxon>Bacillati</taxon>
        <taxon>Actinomycetota</taxon>
        <taxon>Actinomycetes</taxon>
        <taxon>Micrococcales</taxon>
        <taxon>Kytococcaceae</taxon>
        <taxon>Kytococcus</taxon>
    </lineage>
</organism>
<keyword evidence="6" id="KW-0046">Antibiotic resistance</keyword>
<dbReference type="InterPro" id="IPR027417">
    <property type="entry name" value="P-loop_NTPase"/>
</dbReference>
<dbReference type="HOGENOM" id="CLU_000604_1_2_11"/>
<accession>C7NLR5</accession>
<keyword evidence="5" id="KW-0067">ATP-binding</keyword>
<dbReference type="EMBL" id="CP001686">
    <property type="protein sequence ID" value="ACV05731.1"/>
    <property type="molecule type" value="Genomic_DNA"/>
</dbReference>
<evidence type="ECO:0000256" key="1">
    <source>
        <dbReference type="ARBA" id="ARBA00004202"/>
    </source>
</evidence>
<dbReference type="InterPro" id="IPR003439">
    <property type="entry name" value="ABC_transporter-like_ATP-bd"/>
</dbReference>
<feature type="domain" description="ABC transporter" evidence="7">
    <location>
        <begin position="14"/>
        <end position="239"/>
    </location>
</feature>
<dbReference type="GO" id="GO:0005524">
    <property type="term" value="F:ATP binding"/>
    <property type="evidence" value="ECO:0007669"/>
    <property type="project" value="UniProtKB-KW"/>
</dbReference>
<dbReference type="InterPro" id="IPR050763">
    <property type="entry name" value="ABC_transporter_ATP-binding"/>
</dbReference>
<dbReference type="InterPro" id="IPR017871">
    <property type="entry name" value="ABC_transporter-like_CS"/>
</dbReference>
<evidence type="ECO:0000313" key="9">
    <source>
        <dbReference type="Proteomes" id="UP000006666"/>
    </source>
</evidence>
<keyword evidence="3" id="KW-0813">Transport</keyword>
<evidence type="ECO:0000256" key="4">
    <source>
        <dbReference type="ARBA" id="ARBA00022741"/>
    </source>
</evidence>
<dbReference type="InterPro" id="IPR003593">
    <property type="entry name" value="AAA+_ATPase"/>
</dbReference>
<dbReference type="SUPFAM" id="SSF52540">
    <property type="entry name" value="P-loop containing nucleoside triphosphate hydrolases"/>
    <property type="match status" value="1"/>
</dbReference>
<dbReference type="PANTHER" id="PTHR42711">
    <property type="entry name" value="ABC TRANSPORTER ATP-BINDING PROTEIN"/>
    <property type="match status" value="1"/>
</dbReference>
<gene>
    <name evidence="8" type="ordered locus">Ksed_06690</name>
</gene>
<evidence type="ECO:0000256" key="3">
    <source>
        <dbReference type="ARBA" id="ARBA00022448"/>
    </source>
</evidence>
<dbReference type="STRING" id="478801.Ksed_06690"/>
<protein>
    <submittedName>
        <fullName evidence="8">ABC-type multidrug transport system, ATPase component</fullName>
    </submittedName>
</protein>
<dbReference type="PROSITE" id="PS00211">
    <property type="entry name" value="ABC_TRANSPORTER_1"/>
    <property type="match status" value="1"/>
</dbReference>
<dbReference type="KEGG" id="kse:Ksed_06690"/>